<dbReference type="EnsemblMetazoa" id="tetur07g03370.1">
    <property type="protein sequence ID" value="tetur07g03370.1"/>
    <property type="gene ID" value="tetur07g03370"/>
</dbReference>
<sequence>MAFNLALRKIPLTFKDSANGLQMSVRGQIMSLRIFPSHCKVLSVPNVIIKDVPNSNPAYKTFFGVAEKIGSGWLD</sequence>
<evidence type="ECO:0000313" key="1">
    <source>
        <dbReference type="EnsemblMetazoa" id="tetur07g03370.1"/>
    </source>
</evidence>
<proteinExistence type="predicted"/>
<dbReference type="HOGENOM" id="CLU_2674267_0_0_1"/>
<organism evidence="1 2">
    <name type="scientific">Tetranychus urticae</name>
    <name type="common">Two-spotted spider mite</name>
    <dbReference type="NCBI Taxonomy" id="32264"/>
    <lineage>
        <taxon>Eukaryota</taxon>
        <taxon>Metazoa</taxon>
        <taxon>Ecdysozoa</taxon>
        <taxon>Arthropoda</taxon>
        <taxon>Chelicerata</taxon>
        <taxon>Arachnida</taxon>
        <taxon>Acari</taxon>
        <taxon>Acariformes</taxon>
        <taxon>Trombidiformes</taxon>
        <taxon>Prostigmata</taxon>
        <taxon>Eleutherengona</taxon>
        <taxon>Raphignathae</taxon>
        <taxon>Tetranychoidea</taxon>
        <taxon>Tetranychidae</taxon>
        <taxon>Tetranychus</taxon>
    </lineage>
</organism>
<reference evidence="1" key="2">
    <citation type="submission" date="2015-06" db="UniProtKB">
        <authorList>
            <consortium name="EnsemblMetazoa"/>
        </authorList>
    </citation>
    <scope>IDENTIFICATION</scope>
</reference>
<accession>T1K918</accession>
<name>T1K918_TETUR</name>
<reference evidence="2" key="1">
    <citation type="submission" date="2011-08" db="EMBL/GenBank/DDBJ databases">
        <authorList>
            <person name="Rombauts S."/>
        </authorList>
    </citation>
    <scope>NUCLEOTIDE SEQUENCE</scope>
    <source>
        <strain evidence="2">London</strain>
    </source>
</reference>
<protein>
    <submittedName>
        <fullName evidence="1">Uncharacterized protein</fullName>
    </submittedName>
</protein>
<dbReference type="AlphaFoldDB" id="T1K918"/>
<evidence type="ECO:0000313" key="2">
    <source>
        <dbReference type="Proteomes" id="UP000015104"/>
    </source>
</evidence>
<dbReference type="EMBL" id="CAEY01001886">
    <property type="status" value="NOT_ANNOTATED_CDS"/>
    <property type="molecule type" value="Genomic_DNA"/>
</dbReference>
<dbReference type="Proteomes" id="UP000015104">
    <property type="component" value="Unassembled WGS sequence"/>
</dbReference>
<keyword evidence="2" id="KW-1185">Reference proteome</keyword>